<name>A0ABW9ITJ3_STRGJ</name>
<organism evidence="1 2">
    <name type="scientific">Streptomyces galilaeus</name>
    <dbReference type="NCBI Taxonomy" id="33899"/>
    <lineage>
        <taxon>Bacteria</taxon>
        <taxon>Bacillati</taxon>
        <taxon>Actinomycetota</taxon>
        <taxon>Actinomycetes</taxon>
        <taxon>Kitasatosporales</taxon>
        <taxon>Streptomycetaceae</taxon>
        <taxon>Streptomyces</taxon>
    </lineage>
</organism>
<dbReference type="RefSeq" id="WP_409097743.1">
    <property type="nucleotide sequence ID" value="NZ_JBJVNE010000023.1"/>
</dbReference>
<evidence type="ECO:0000313" key="1">
    <source>
        <dbReference type="EMBL" id="MFM9651781.1"/>
    </source>
</evidence>
<dbReference type="Proteomes" id="UP001631993">
    <property type="component" value="Unassembled WGS sequence"/>
</dbReference>
<keyword evidence="2" id="KW-1185">Reference proteome</keyword>
<dbReference type="InterPro" id="IPR046904">
    <property type="entry name" value="ABC-3C_MC2"/>
</dbReference>
<comment type="caution">
    <text evidence="1">The sequence shown here is derived from an EMBL/GenBank/DDBJ whole genome shotgun (WGS) entry which is preliminary data.</text>
</comment>
<dbReference type="EMBL" id="JBJVNE010000023">
    <property type="protein sequence ID" value="MFM9651781.1"/>
    <property type="molecule type" value="Genomic_DNA"/>
</dbReference>
<gene>
    <name evidence="1" type="ORF">ACKI1S_37225</name>
</gene>
<dbReference type="Pfam" id="PF20288">
    <property type="entry name" value="MC2"/>
    <property type="match status" value="1"/>
</dbReference>
<evidence type="ECO:0000313" key="2">
    <source>
        <dbReference type="Proteomes" id="UP001631993"/>
    </source>
</evidence>
<sequence length="166" mass="18293">MRRATTVNPLNSPLEVGIRALVLLAETFPRRLDVAQLVYLDHAMLHSGDLDGGPASLHPDLPVGPGELGLRRRLIEQGLVVLMRAGLADMTATEDGFLYGATDEATSFLDVLEAPYLGQLQERAEWLTSAYMHEGTDVRDGMKQITQDWTDRSRADAPNHGEDEIQ</sequence>
<protein>
    <submittedName>
        <fullName evidence="1">ABC-three component system middle component 2</fullName>
    </submittedName>
</protein>
<reference evidence="1 2" key="1">
    <citation type="submission" date="2024-12" db="EMBL/GenBank/DDBJ databases">
        <title>Forecasting of Potato common scab and diversities of Pathogenic streptomyces spp. in china.</title>
        <authorList>
            <person name="Handique U."/>
            <person name="Wu J."/>
        </authorList>
    </citation>
    <scope>NUCLEOTIDE SEQUENCE [LARGE SCALE GENOMIC DNA]</scope>
    <source>
        <strain evidence="1 2">ZRIMU1585</strain>
    </source>
</reference>
<accession>A0ABW9ITJ3</accession>
<proteinExistence type="predicted"/>